<dbReference type="Proteomes" id="UP000823775">
    <property type="component" value="Unassembled WGS sequence"/>
</dbReference>
<feature type="region of interest" description="Disordered" evidence="1">
    <location>
        <begin position="82"/>
        <end position="103"/>
    </location>
</feature>
<sequence>MDIVNGVAGPQHIGKAEPIDLQFGHFRISACLSDTGGGTSHASSFDESRGELTDNGSRYFSSCCTSPKFSDGHAKDLKEEQSVMGGDDAEVYEPPEIESDDDSRHVDWELEGSVDENYTQSMMILLRLIFKKMVIWVMILTKTQQIRCG</sequence>
<organism evidence="2 3">
    <name type="scientific">Datura stramonium</name>
    <name type="common">Jimsonweed</name>
    <name type="synonym">Common thornapple</name>
    <dbReference type="NCBI Taxonomy" id="4076"/>
    <lineage>
        <taxon>Eukaryota</taxon>
        <taxon>Viridiplantae</taxon>
        <taxon>Streptophyta</taxon>
        <taxon>Embryophyta</taxon>
        <taxon>Tracheophyta</taxon>
        <taxon>Spermatophyta</taxon>
        <taxon>Magnoliopsida</taxon>
        <taxon>eudicotyledons</taxon>
        <taxon>Gunneridae</taxon>
        <taxon>Pentapetalae</taxon>
        <taxon>asterids</taxon>
        <taxon>lamiids</taxon>
        <taxon>Solanales</taxon>
        <taxon>Solanaceae</taxon>
        <taxon>Solanoideae</taxon>
        <taxon>Datureae</taxon>
        <taxon>Datura</taxon>
    </lineage>
</organism>
<accession>A0ABS8T5G7</accession>
<keyword evidence="3" id="KW-1185">Reference proteome</keyword>
<evidence type="ECO:0000256" key="1">
    <source>
        <dbReference type="SAM" id="MobiDB-lite"/>
    </source>
</evidence>
<feature type="compositionally biased region" description="Acidic residues" evidence="1">
    <location>
        <begin position="87"/>
        <end position="101"/>
    </location>
</feature>
<name>A0ABS8T5G7_DATST</name>
<protein>
    <submittedName>
        <fullName evidence="2">Uncharacterized protein</fullName>
    </submittedName>
</protein>
<dbReference type="EMBL" id="JACEIK010001126">
    <property type="protein sequence ID" value="MCD7466260.1"/>
    <property type="molecule type" value="Genomic_DNA"/>
</dbReference>
<evidence type="ECO:0000313" key="2">
    <source>
        <dbReference type="EMBL" id="MCD7466260.1"/>
    </source>
</evidence>
<comment type="caution">
    <text evidence="2">The sequence shown here is derived from an EMBL/GenBank/DDBJ whole genome shotgun (WGS) entry which is preliminary data.</text>
</comment>
<proteinExistence type="predicted"/>
<gene>
    <name evidence="2" type="ORF">HAX54_002808</name>
</gene>
<reference evidence="2 3" key="1">
    <citation type="journal article" date="2021" name="BMC Genomics">
        <title>Datura genome reveals duplications of psychoactive alkaloid biosynthetic genes and high mutation rate following tissue culture.</title>
        <authorList>
            <person name="Rajewski A."/>
            <person name="Carter-House D."/>
            <person name="Stajich J."/>
            <person name="Litt A."/>
        </authorList>
    </citation>
    <scope>NUCLEOTIDE SEQUENCE [LARGE SCALE GENOMIC DNA]</scope>
    <source>
        <strain evidence="2">AR-01</strain>
    </source>
</reference>
<evidence type="ECO:0000313" key="3">
    <source>
        <dbReference type="Proteomes" id="UP000823775"/>
    </source>
</evidence>